<name>A0ABX9W0T7_9GAMM</name>
<accession>A0ABX9W0T7</accession>
<keyword evidence="1" id="KW-0732">Signal</keyword>
<gene>
    <name evidence="2" type="ORF">D0911_12500</name>
</gene>
<feature type="signal peptide" evidence="1">
    <location>
        <begin position="1"/>
        <end position="23"/>
    </location>
</feature>
<dbReference type="PIRSF" id="PIRSF026426">
    <property type="entry name" value="DUF1499"/>
    <property type="match status" value="1"/>
</dbReference>
<dbReference type="InterPro" id="IPR010865">
    <property type="entry name" value="DUF1499"/>
</dbReference>
<evidence type="ECO:0000313" key="3">
    <source>
        <dbReference type="Proteomes" id="UP000274695"/>
    </source>
</evidence>
<protein>
    <submittedName>
        <fullName evidence="2">DUF1499 domain-containing protein</fullName>
    </submittedName>
</protein>
<dbReference type="PROSITE" id="PS51257">
    <property type="entry name" value="PROKAR_LIPOPROTEIN"/>
    <property type="match status" value="1"/>
</dbReference>
<evidence type="ECO:0000313" key="2">
    <source>
        <dbReference type="EMBL" id="RNL61467.1"/>
    </source>
</evidence>
<dbReference type="Proteomes" id="UP000274695">
    <property type="component" value="Unassembled WGS sequence"/>
</dbReference>
<dbReference type="EMBL" id="RHGB01000013">
    <property type="protein sequence ID" value="RNL61467.1"/>
    <property type="molecule type" value="Genomic_DNA"/>
</dbReference>
<keyword evidence="3" id="KW-1185">Reference proteome</keyword>
<proteinExistence type="predicted"/>
<dbReference type="RefSeq" id="WP_123182872.1">
    <property type="nucleotide sequence ID" value="NZ_RHGB01000013.1"/>
</dbReference>
<dbReference type="PANTHER" id="PTHR34801">
    <property type="entry name" value="EXPRESSED PROTEIN"/>
    <property type="match status" value="1"/>
</dbReference>
<comment type="caution">
    <text evidence="2">The sequence shown here is derived from an EMBL/GenBank/DDBJ whole genome shotgun (WGS) entry which is preliminary data.</text>
</comment>
<reference evidence="2 3" key="1">
    <citation type="submission" date="2018-10" db="EMBL/GenBank/DDBJ databases">
        <title>Draft genome sequence of Zhongshania sp. DSW25-10.</title>
        <authorList>
            <person name="Oh J."/>
        </authorList>
    </citation>
    <scope>NUCLEOTIDE SEQUENCE [LARGE SCALE GENOMIC DNA]</scope>
    <source>
        <strain evidence="2 3">DSW25-10</strain>
    </source>
</reference>
<dbReference type="PANTHER" id="PTHR34801:SF6">
    <property type="entry name" value="SLL1620 PROTEIN"/>
    <property type="match status" value="1"/>
</dbReference>
<dbReference type="Pfam" id="PF07386">
    <property type="entry name" value="DUF1499"/>
    <property type="match status" value="1"/>
</dbReference>
<evidence type="ECO:0000256" key="1">
    <source>
        <dbReference type="SAM" id="SignalP"/>
    </source>
</evidence>
<organism evidence="2 3">
    <name type="scientific">Zhongshania marina</name>
    <dbReference type="NCBI Taxonomy" id="2304603"/>
    <lineage>
        <taxon>Bacteria</taxon>
        <taxon>Pseudomonadati</taxon>
        <taxon>Pseudomonadota</taxon>
        <taxon>Gammaproteobacteria</taxon>
        <taxon>Cellvibrionales</taxon>
        <taxon>Spongiibacteraceae</taxon>
        <taxon>Zhongshania</taxon>
    </lineage>
</organism>
<feature type="chain" id="PRO_5047192563" evidence="1">
    <location>
        <begin position="24"/>
        <end position="150"/>
    </location>
</feature>
<sequence>MTTMTRFFLYFTALALSTSLLSACSTPQHSDRKGVLQACPSAPHCVSSLEQGSDKYIAPISVQSEADWLQLQQLLLAMPRTDLATKRDNYLHAVATSAIMRFKDDIELVYSKAQNRVDVRSSSRIGYYDFDVNRQRIESLRAQFNEAIEK</sequence>